<evidence type="ECO:0000256" key="4">
    <source>
        <dbReference type="ARBA" id="ARBA00023125"/>
    </source>
</evidence>
<dbReference type="Gene3D" id="1.10.10.10">
    <property type="entry name" value="Winged helix-like DNA-binding domain superfamily/Winged helix DNA-binding domain"/>
    <property type="match status" value="1"/>
</dbReference>
<dbReference type="SUPFAM" id="SSF88659">
    <property type="entry name" value="Sigma3 and sigma4 domains of RNA polymerase sigma factors"/>
    <property type="match status" value="1"/>
</dbReference>
<dbReference type="Gene3D" id="1.10.1740.10">
    <property type="match status" value="1"/>
</dbReference>
<evidence type="ECO:0000313" key="9">
    <source>
        <dbReference type="EMBL" id="SHG49631.1"/>
    </source>
</evidence>
<dbReference type="InterPro" id="IPR013325">
    <property type="entry name" value="RNA_pol_sigma_r2"/>
</dbReference>
<evidence type="ECO:0000256" key="1">
    <source>
        <dbReference type="ARBA" id="ARBA00010641"/>
    </source>
</evidence>
<dbReference type="Pfam" id="PF04542">
    <property type="entry name" value="Sigma70_r2"/>
    <property type="match status" value="1"/>
</dbReference>
<sequence length="197" mass="22925">MGRSKSFHSPYEIDDLYVLQMNPEEAIETIMDAYGDEIKRLVFTYMNNSADTDDVTQEVFVTVYQKLNTFQGKSSLKSWIYSIAINKCKDHLRSWQSRNKRLKEKLMQSAQPGEQDVDTPEEQTIKQSESSKLLKQVMELPVRYREVIILFYFKELSTKEISNVLNTKEATVRTRLNRGREKLKKCLSNEEGGVNHG</sequence>
<dbReference type="Pfam" id="PF08281">
    <property type="entry name" value="Sigma70_r4_2"/>
    <property type="match status" value="1"/>
</dbReference>
<dbReference type="SUPFAM" id="SSF88946">
    <property type="entry name" value="Sigma2 domain of RNA polymerase sigma factors"/>
    <property type="match status" value="1"/>
</dbReference>
<reference evidence="9 10" key="1">
    <citation type="submission" date="2016-11" db="EMBL/GenBank/DDBJ databases">
        <authorList>
            <person name="Jaros S."/>
            <person name="Januszkiewicz K."/>
            <person name="Wedrychowicz H."/>
        </authorList>
    </citation>
    <scope>NUCLEOTIDE SEQUENCE [LARGE SCALE GENOMIC DNA]</scope>
    <source>
        <strain evidence="9 10">IBRC-M 10683</strain>
    </source>
</reference>
<accession>A0A1M5KA98</accession>
<dbReference type="GO" id="GO:0006950">
    <property type="term" value="P:response to stress"/>
    <property type="evidence" value="ECO:0007669"/>
    <property type="project" value="UniProtKB-ARBA"/>
</dbReference>
<dbReference type="Proteomes" id="UP000183988">
    <property type="component" value="Unassembled WGS sequence"/>
</dbReference>
<dbReference type="InterPro" id="IPR039425">
    <property type="entry name" value="RNA_pol_sigma-70-like"/>
</dbReference>
<dbReference type="PROSITE" id="PS01063">
    <property type="entry name" value="SIGMA70_ECF"/>
    <property type="match status" value="1"/>
</dbReference>
<evidence type="ECO:0000259" key="8">
    <source>
        <dbReference type="Pfam" id="PF08281"/>
    </source>
</evidence>
<dbReference type="OrthoDB" id="9794508at2"/>
<dbReference type="CDD" id="cd06171">
    <property type="entry name" value="Sigma70_r4"/>
    <property type="match status" value="1"/>
</dbReference>
<name>A0A1M5KA98_9BACI</name>
<dbReference type="InterPro" id="IPR007627">
    <property type="entry name" value="RNA_pol_sigma70_r2"/>
</dbReference>
<protein>
    <recommendedName>
        <fullName evidence="6">RNA polymerase sigma factor</fullName>
    </recommendedName>
</protein>
<dbReference type="InterPro" id="IPR013324">
    <property type="entry name" value="RNA_pol_sigma_r3/r4-like"/>
</dbReference>
<dbReference type="GO" id="GO:0006352">
    <property type="term" value="P:DNA-templated transcription initiation"/>
    <property type="evidence" value="ECO:0007669"/>
    <property type="project" value="InterPro"/>
</dbReference>
<evidence type="ECO:0000256" key="2">
    <source>
        <dbReference type="ARBA" id="ARBA00023015"/>
    </source>
</evidence>
<dbReference type="GO" id="GO:0003677">
    <property type="term" value="F:DNA binding"/>
    <property type="evidence" value="ECO:0007669"/>
    <property type="project" value="UniProtKB-KW"/>
</dbReference>
<comment type="similarity">
    <text evidence="1 6">Belongs to the sigma-70 factor family. ECF subfamily.</text>
</comment>
<keyword evidence="5 6" id="KW-0804">Transcription</keyword>
<keyword evidence="4 6" id="KW-0238">DNA-binding</keyword>
<evidence type="ECO:0000313" key="10">
    <source>
        <dbReference type="Proteomes" id="UP000183988"/>
    </source>
</evidence>
<evidence type="ECO:0000256" key="5">
    <source>
        <dbReference type="ARBA" id="ARBA00023163"/>
    </source>
</evidence>
<dbReference type="STRING" id="930117.SAMN05216225_10372"/>
<proteinExistence type="inferred from homology"/>
<dbReference type="NCBIfam" id="TIGR02937">
    <property type="entry name" value="sigma70-ECF"/>
    <property type="match status" value="1"/>
</dbReference>
<feature type="domain" description="RNA polymerase sigma factor 70 region 4 type 2" evidence="8">
    <location>
        <begin position="132"/>
        <end position="183"/>
    </location>
</feature>
<dbReference type="InterPro" id="IPR000838">
    <property type="entry name" value="RNA_pol_sigma70_ECF_CS"/>
</dbReference>
<dbReference type="GO" id="GO:0016987">
    <property type="term" value="F:sigma factor activity"/>
    <property type="evidence" value="ECO:0007669"/>
    <property type="project" value="UniProtKB-KW"/>
</dbReference>
<dbReference type="PANTHER" id="PTHR43133:SF60">
    <property type="entry name" value="RNA POLYMERASE SIGMA FACTOR SIGV"/>
    <property type="match status" value="1"/>
</dbReference>
<evidence type="ECO:0000256" key="6">
    <source>
        <dbReference type="RuleBase" id="RU000716"/>
    </source>
</evidence>
<keyword evidence="3 6" id="KW-0731">Sigma factor</keyword>
<gene>
    <name evidence="9" type="ORF">SAMN05216225_10372</name>
</gene>
<dbReference type="InterPro" id="IPR036388">
    <property type="entry name" value="WH-like_DNA-bd_sf"/>
</dbReference>
<dbReference type="AlphaFoldDB" id="A0A1M5KA98"/>
<dbReference type="RefSeq" id="WP_084063340.1">
    <property type="nucleotide sequence ID" value="NZ_FQVW01000037.1"/>
</dbReference>
<dbReference type="InterPro" id="IPR014284">
    <property type="entry name" value="RNA_pol_sigma-70_dom"/>
</dbReference>
<evidence type="ECO:0000259" key="7">
    <source>
        <dbReference type="Pfam" id="PF04542"/>
    </source>
</evidence>
<dbReference type="EMBL" id="FQVW01000037">
    <property type="protein sequence ID" value="SHG49631.1"/>
    <property type="molecule type" value="Genomic_DNA"/>
</dbReference>
<evidence type="ECO:0000256" key="3">
    <source>
        <dbReference type="ARBA" id="ARBA00023082"/>
    </source>
</evidence>
<feature type="domain" description="RNA polymerase sigma-70 region 2" evidence="7">
    <location>
        <begin position="32"/>
        <end position="94"/>
    </location>
</feature>
<keyword evidence="10" id="KW-1185">Reference proteome</keyword>
<dbReference type="PANTHER" id="PTHR43133">
    <property type="entry name" value="RNA POLYMERASE ECF-TYPE SIGMA FACTO"/>
    <property type="match status" value="1"/>
</dbReference>
<keyword evidence="2 6" id="KW-0805">Transcription regulation</keyword>
<dbReference type="InterPro" id="IPR013249">
    <property type="entry name" value="RNA_pol_sigma70_r4_t2"/>
</dbReference>
<organism evidence="9 10">
    <name type="scientific">Ornithinibacillus halophilus</name>
    <dbReference type="NCBI Taxonomy" id="930117"/>
    <lineage>
        <taxon>Bacteria</taxon>
        <taxon>Bacillati</taxon>
        <taxon>Bacillota</taxon>
        <taxon>Bacilli</taxon>
        <taxon>Bacillales</taxon>
        <taxon>Bacillaceae</taxon>
        <taxon>Ornithinibacillus</taxon>
    </lineage>
</organism>